<gene>
    <name evidence="2" type="ORF">PFMC_04335</name>
</gene>
<reference evidence="2 3" key="1">
    <citation type="submission" date="2013-02" db="EMBL/GenBank/DDBJ databases">
        <title>The Genome Annotation of Plasmodium falciparum CAMP/Malaysia.</title>
        <authorList>
            <consortium name="The Broad Institute Genome Sequencing Platform"/>
            <consortium name="The Broad Institute Genome Sequencing Center for Infectious Disease"/>
            <person name="Neafsey D."/>
            <person name="Hoffman S."/>
            <person name="Volkman S."/>
            <person name="Rosenthal P."/>
            <person name="Walker B."/>
            <person name="Young S.K."/>
            <person name="Zeng Q."/>
            <person name="Gargeya S."/>
            <person name="Fitzgerald M."/>
            <person name="Haas B."/>
            <person name="Abouelleil A."/>
            <person name="Allen A.W."/>
            <person name="Alvarado L."/>
            <person name="Arachchi H.M."/>
            <person name="Berlin A.M."/>
            <person name="Chapman S.B."/>
            <person name="Gainer-Dewar J."/>
            <person name="Goldberg J."/>
            <person name="Griggs A."/>
            <person name="Gujja S."/>
            <person name="Hansen M."/>
            <person name="Howarth C."/>
            <person name="Imamovic A."/>
            <person name="Ireland A."/>
            <person name="Larimer J."/>
            <person name="McCowan C."/>
            <person name="Murphy C."/>
            <person name="Pearson M."/>
            <person name="Poon T.W."/>
            <person name="Priest M."/>
            <person name="Roberts A."/>
            <person name="Saif S."/>
            <person name="Shea T."/>
            <person name="Sisk P."/>
            <person name="Sykes S."/>
            <person name="Wortman J."/>
            <person name="Nusbaum C."/>
            <person name="Birren B."/>
        </authorList>
    </citation>
    <scope>NUCLEOTIDE SEQUENCE [LARGE SCALE GENOMIC DNA]</scope>
    <source>
        <strain evidence="2 3">CAMP/Malaysia</strain>
    </source>
</reference>
<keyword evidence="1" id="KW-1133">Transmembrane helix</keyword>
<sequence>MNVTFFSTLNMIILILNIIFKVLNVIKLYNENKESRFLVNKLFLHIFEFSFDYKYYFLNLITFLFNRK</sequence>
<name>A0A024X3X7_PLAFC</name>
<feature type="transmembrane region" description="Helical" evidence="1">
    <location>
        <begin position="6"/>
        <end position="26"/>
    </location>
</feature>
<evidence type="ECO:0000313" key="3">
    <source>
        <dbReference type="Proteomes" id="UP000030694"/>
    </source>
</evidence>
<accession>A0A024X3X7</accession>
<protein>
    <submittedName>
        <fullName evidence="2">Uncharacterized protein</fullName>
    </submittedName>
</protein>
<proteinExistence type="predicted"/>
<evidence type="ECO:0000256" key="1">
    <source>
        <dbReference type="SAM" id="Phobius"/>
    </source>
</evidence>
<reference evidence="2 3" key="2">
    <citation type="submission" date="2013-02" db="EMBL/GenBank/DDBJ databases">
        <title>The Genome Sequence of Plasmodium falciparum CAMP/Malaysia.</title>
        <authorList>
            <consortium name="The Broad Institute Genome Sequencing Platform"/>
            <consortium name="The Broad Institute Genome Sequencing Center for Infectious Disease"/>
            <person name="Neafsey D."/>
            <person name="Cheeseman I."/>
            <person name="Volkman S."/>
            <person name="Adams J."/>
            <person name="Walker B."/>
            <person name="Young S.K."/>
            <person name="Zeng Q."/>
            <person name="Gargeya S."/>
            <person name="Fitzgerald M."/>
            <person name="Haas B."/>
            <person name="Abouelleil A."/>
            <person name="Alvarado L."/>
            <person name="Arachchi H.M."/>
            <person name="Berlin A.M."/>
            <person name="Chapman S.B."/>
            <person name="Dewar J."/>
            <person name="Goldberg J."/>
            <person name="Griggs A."/>
            <person name="Gujja S."/>
            <person name="Hansen M."/>
            <person name="Howarth C."/>
            <person name="Imamovic A."/>
            <person name="Larimer J."/>
            <person name="McCowan C."/>
            <person name="Murphy C."/>
            <person name="Neiman D."/>
            <person name="Pearson M."/>
            <person name="Priest M."/>
            <person name="Roberts A."/>
            <person name="Saif S."/>
            <person name="Shea T."/>
            <person name="Sisk P."/>
            <person name="Sykes S."/>
            <person name="Wortman J."/>
            <person name="Nusbaum C."/>
            <person name="Birren B."/>
        </authorList>
    </citation>
    <scope>NUCLEOTIDE SEQUENCE [LARGE SCALE GENOMIC DNA]</scope>
    <source>
        <strain evidence="2 3">CAMP/Malaysia</strain>
    </source>
</reference>
<organism evidence="2 3">
    <name type="scientific">Plasmodium falciparum (isolate Camp / Malaysia)</name>
    <dbReference type="NCBI Taxonomy" id="5835"/>
    <lineage>
        <taxon>Eukaryota</taxon>
        <taxon>Sar</taxon>
        <taxon>Alveolata</taxon>
        <taxon>Apicomplexa</taxon>
        <taxon>Aconoidasida</taxon>
        <taxon>Haemosporida</taxon>
        <taxon>Plasmodiidae</taxon>
        <taxon>Plasmodium</taxon>
        <taxon>Plasmodium (Laverania)</taxon>
    </lineage>
</organism>
<keyword evidence="1" id="KW-0812">Transmembrane</keyword>
<dbReference type="Proteomes" id="UP000030694">
    <property type="component" value="Unassembled WGS sequence"/>
</dbReference>
<keyword evidence="1" id="KW-0472">Membrane</keyword>
<dbReference type="EMBL" id="KI927541">
    <property type="protein sequence ID" value="ETW59873.1"/>
    <property type="molecule type" value="Genomic_DNA"/>
</dbReference>
<dbReference type="AlphaFoldDB" id="A0A024X3X7"/>
<evidence type="ECO:0000313" key="2">
    <source>
        <dbReference type="EMBL" id="ETW59873.1"/>
    </source>
</evidence>